<dbReference type="Gene3D" id="1.10.3230.30">
    <property type="entry name" value="Phage gp6-like head-tail connector protein"/>
    <property type="match status" value="1"/>
</dbReference>
<dbReference type="NCBIfam" id="TIGR02215">
    <property type="entry name" value="phage_chp_gp8"/>
    <property type="match status" value="1"/>
</dbReference>
<gene>
    <name evidence="1" type="ORF">LHA26_08950</name>
</gene>
<sequence length="174" mass="18210">MMADTDEAGPAEALVQAKAYLRIEDAAEDGLLAGLVGSALALCERFTGVALLAREQEARLDGAEPGWQRLPATPVAAIAAPRLGGQALAAADYATDIDAAGDGWVRLRSAQPGVVTVRFTAGLASGWPGLPAPLRQGVVRLAAHLHAHRDEAEAAAPPAAVAALWRPWRRMRLR</sequence>
<proteinExistence type="predicted"/>
<protein>
    <recommendedName>
        <fullName evidence="3">PhiE125 gp8 family phage protein</fullName>
    </recommendedName>
</protein>
<dbReference type="Proteomes" id="UP001056937">
    <property type="component" value="Chromosome 1"/>
</dbReference>
<evidence type="ECO:0008006" key="3">
    <source>
        <dbReference type="Google" id="ProtNLM"/>
    </source>
</evidence>
<reference evidence="1" key="1">
    <citation type="journal article" date="2022" name="Toxins">
        <title>Genomic Analysis of Sphingopyxis sp. USTB-05 for Biodegrading Cyanobacterial Hepatotoxins.</title>
        <authorList>
            <person name="Liu C."/>
            <person name="Xu Q."/>
            <person name="Zhao Z."/>
            <person name="Zhang H."/>
            <person name="Liu X."/>
            <person name="Yin C."/>
            <person name="Liu Y."/>
            <person name="Yan H."/>
        </authorList>
    </citation>
    <scope>NUCLEOTIDE SEQUENCE</scope>
    <source>
        <strain evidence="1">NBD5</strain>
    </source>
</reference>
<keyword evidence="2" id="KW-1185">Reference proteome</keyword>
<name>A0ABY4X3K5_9SPHN</name>
<dbReference type="EMBL" id="CP084930">
    <property type="protein sequence ID" value="USI71469.1"/>
    <property type="molecule type" value="Genomic_DNA"/>
</dbReference>
<dbReference type="RefSeq" id="WP_252165282.1">
    <property type="nucleotide sequence ID" value="NZ_CP084930.1"/>
</dbReference>
<dbReference type="CDD" id="cd08054">
    <property type="entry name" value="gp6"/>
    <property type="match status" value="1"/>
</dbReference>
<organism evidence="1 2">
    <name type="scientific">Sphingomonas morindae</name>
    <dbReference type="NCBI Taxonomy" id="1541170"/>
    <lineage>
        <taxon>Bacteria</taxon>
        <taxon>Pseudomonadati</taxon>
        <taxon>Pseudomonadota</taxon>
        <taxon>Alphaproteobacteria</taxon>
        <taxon>Sphingomonadales</taxon>
        <taxon>Sphingomonadaceae</taxon>
        <taxon>Sphingomonas</taxon>
    </lineage>
</organism>
<dbReference type="InterPro" id="IPR011738">
    <property type="entry name" value="Phage_CHP"/>
</dbReference>
<evidence type="ECO:0000313" key="2">
    <source>
        <dbReference type="Proteomes" id="UP001056937"/>
    </source>
</evidence>
<evidence type="ECO:0000313" key="1">
    <source>
        <dbReference type="EMBL" id="USI71469.1"/>
    </source>
</evidence>
<accession>A0ABY4X3K5</accession>